<evidence type="ECO:0000256" key="1">
    <source>
        <dbReference type="ARBA" id="ARBA00004651"/>
    </source>
</evidence>
<keyword evidence="6 8" id="KW-1133">Transmembrane helix</keyword>
<dbReference type="InterPro" id="IPR014341">
    <property type="entry name" value="Ectoine_EhuD"/>
</dbReference>
<keyword evidence="7 8" id="KW-0472">Membrane</keyword>
<dbReference type="GO" id="GO:0006865">
    <property type="term" value="P:amino acid transport"/>
    <property type="evidence" value="ECO:0007669"/>
    <property type="project" value="UniProtKB-KW"/>
</dbReference>
<dbReference type="RefSeq" id="WP_093258861.1">
    <property type="nucleotide sequence ID" value="NZ_FNKK01000002.1"/>
</dbReference>
<dbReference type="InterPro" id="IPR043429">
    <property type="entry name" value="ArtM/GltK/GlnP/TcyL/YhdX-like"/>
</dbReference>
<name>A0A1H1DPC9_9ACTN</name>
<dbReference type="AlphaFoldDB" id="A0A1H1DPC9"/>
<dbReference type="OrthoDB" id="92598at2"/>
<protein>
    <submittedName>
        <fullName evidence="10">Polar amino acid transport system permease protein</fullName>
    </submittedName>
</protein>
<evidence type="ECO:0000256" key="4">
    <source>
        <dbReference type="ARBA" id="ARBA00022692"/>
    </source>
</evidence>
<dbReference type="SUPFAM" id="SSF161098">
    <property type="entry name" value="MetI-like"/>
    <property type="match status" value="1"/>
</dbReference>
<feature type="domain" description="ABC transmembrane type-1" evidence="9">
    <location>
        <begin position="20"/>
        <end position="208"/>
    </location>
</feature>
<dbReference type="EMBL" id="FNKK01000002">
    <property type="protein sequence ID" value="SDQ78342.1"/>
    <property type="molecule type" value="Genomic_DNA"/>
</dbReference>
<accession>A0A1H1DPC9</accession>
<dbReference type="NCBIfam" id="TIGR03003">
    <property type="entry name" value="ectoine_ehuD"/>
    <property type="match status" value="1"/>
</dbReference>
<evidence type="ECO:0000313" key="10">
    <source>
        <dbReference type="EMBL" id="SDQ78342.1"/>
    </source>
</evidence>
<dbReference type="Proteomes" id="UP000217103">
    <property type="component" value="Unassembled WGS sequence"/>
</dbReference>
<evidence type="ECO:0000256" key="2">
    <source>
        <dbReference type="ARBA" id="ARBA00022448"/>
    </source>
</evidence>
<evidence type="ECO:0000256" key="3">
    <source>
        <dbReference type="ARBA" id="ARBA00022475"/>
    </source>
</evidence>
<dbReference type="CDD" id="cd06261">
    <property type="entry name" value="TM_PBP2"/>
    <property type="match status" value="1"/>
</dbReference>
<reference evidence="10 11" key="1">
    <citation type="submission" date="2016-10" db="EMBL/GenBank/DDBJ databases">
        <authorList>
            <person name="de Groot N.N."/>
        </authorList>
    </citation>
    <scope>NUCLEOTIDE SEQUENCE [LARGE SCALE GENOMIC DNA]</scope>
    <source>
        <strain evidence="10 11">DSM 43794</strain>
    </source>
</reference>
<gene>
    <name evidence="10" type="ORF">SAMN04489764_2102</name>
</gene>
<keyword evidence="4 8" id="KW-0812">Transmembrane</keyword>
<dbReference type="GO" id="GO:0022857">
    <property type="term" value="F:transmembrane transporter activity"/>
    <property type="evidence" value="ECO:0007669"/>
    <property type="project" value="InterPro"/>
</dbReference>
<dbReference type="GO" id="GO:0043190">
    <property type="term" value="C:ATP-binding cassette (ABC) transporter complex"/>
    <property type="evidence" value="ECO:0007669"/>
    <property type="project" value="InterPro"/>
</dbReference>
<dbReference type="InterPro" id="IPR035906">
    <property type="entry name" value="MetI-like_sf"/>
</dbReference>
<evidence type="ECO:0000256" key="8">
    <source>
        <dbReference type="RuleBase" id="RU363032"/>
    </source>
</evidence>
<keyword evidence="3" id="KW-1003">Cell membrane</keyword>
<comment type="subcellular location">
    <subcellularLocation>
        <location evidence="1 8">Cell membrane</location>
        <topology evidence="1 8">Multi-pass membrane protein</topology>
    </subcellularLocation>
</comment>
<evidence type="ECO:0000259" key="9">
    <source>
        <dbReference type="PROSITE" id="PS50928"/>
    </source>
</evidence>
<evidence type="ECO:0000256" key="5">
    <source>
        <dbReference type="ARBA" id="ARBA00022970"/>
    </source>
</evidence>
<keyword evidence="5" id="KW-0029">Amino-acid transport</keyword>
<comment type="similarity">
    <text evidence="8">Belongs to the binding-protein-dependent transport system permease family.</text>
</comment>
<dbReference type="PANTHER" id="PTHR30614">
    <property type="entry name" value="MEMBRANE COMPONENT OF AMINO ACID ABC TRANSPORTER"/>
    <property type="match status" value="1"/>
</dbReference>
<dbReference type="InterPro" id="IPR010065">
    <property type="entry name" value="AA_ABC_transptr_permease_3TM"/>
</dbReference>
<evidence type="ECO:0000256" key="6">
    <source>
        <dbReference type="ARBA" id="ARBA00022989"/>
    </source>
</evidence>
<evidence type="ECO:0000313" key="11">
    <source>
        <dbReference type="Proteomes" id="UP000217103"/>
    </source>
</evidence>
<dbReference type="Pfam" id="PF00528">
    <property type="entry name" value="BPD_transp_1"/>
    <property type="match status" value="1"/>
</dbReference>
<keyword evidence="11" id="KW-1185">Reference proteome</keyword>
<dbReference type="PANTHER" id="PTHR30614:SF0">
    <property type="entry name" value="L-CYSTINE TRANSPORT SYSTEM PERMEASE PROTEIN TCYL"/>
    <property type="match status" value="1"/>
</dbReference>
<feature type="transmembrane region" description="Helical" evidence="8">
    <location>
        <begin position="20"/>
        <end position="44"/>
    </location>
</feature>
<proteinExistence type="inferred from homology"/>
<dbReference type="NCBIfam" id="TIGR01726">
    <property type="entry name" value="HEQRo_perm_3TM"/>
    <property type="match status" value="1"/>
</dbReference>
<organism evidence="10 11">
    <name type="scientific">Thermostaphylospora chromogena</name>
    <dbReference type="NCBI Taxonomy" id="35622"/>
    <lineage>
        <taxon>Bacteria</taxon>
        <taxon>Bacillati</taxon>
        <taxon>Actinomycetota</taxon>
        <taxon>Actinomycetes</taxon>
        <taxon>Streptosporangiales</taxon>
        <taxon>Thermomonosporaceae</taxon>
        <taxon>Thermostaphylospora</taxon>
    </lineage>
</organism>
<feature type="transmembrane region" description="Helical" evidence="8">
    <location>
        <begin position="190"/>
        <end position="208"/>
    </location>
</feature>
<keyword evidence="2 8" id="KW-0813">Transport</keyword>
<evidence type="ECO:0000256" key="7">
    <source>
        <dbReference type="ARBA" id="ARBA00023136"/>
    </source>
</evidence>
<sequence length="219" mass="24476">MSWDWDWTLQILPELLTRGLLVTVQATLGGALLAFVLGLFVALLRRSRRPYISRPVGALTEFIRSTPLLVQLFVLYYVLPDFGVMMTALTTGIVGLGVHYASYTSEVYRAGIDGVPKGQWEAAVALNMPRSWTWISIILPQAVRRSLPALGNYLVAIFKESPQLSVITVVDVVGLAREIGSERFRYLEPMTIAGLFFLLVAIPASILIRRMERRLDTHT</sequence>
<dbReference type="InterPro" id="IPR000515">
    <property type="entry name" value="MetI-like"/>
</dbReference>
<dbReference type="PROSITE" id="PS50928">
    <property type="entry name" value="ABC_TM1"/>
    <property type="match status" value="1"/>
</dbReference>
<dbReference type="Gene3D" id="1.10.3720.10">
    <property type="entry name" value="MetI-like"/>
    <property type="match status" value="1"/>
</dbReference>
<dbReference type="STRING" id="35622.SAMN04489764_2102"/>